<name>A0A914UKU9_9BILA</name>
<dbReference type="InterPro" id="IPR045860">
    <property type="entry name" value="Snake_toxin-like_sf"/>
</dbReference>
<dbReference type="AlphaFoldDB" id="A0A914UKU9"/>
<evidence type="ECO:0000256" key="1">
    <source>
        <dbReference type="SAM" id="Phobius"/>
    </source>
</evidence>
<dbReference type="SUPFAM" id="SSF57302">
    <property type="entry name" value="Snake toxin-like"/>
    <property type="match status" value="1"/>
</dbReference>
<keyword evidence="3" id="KW-1185">Reference proteome</keyword>
<keyword evidence="1" id="KW-1133">Transmembrane helix</keyword>
<protein>
    <submittedName>
        <fullName evidence="4">Uncharacterized protein</fullName>
    </submittedName>
</protein>
<evidence type="ECO:0000313" key="4">
    <source>
        <dbReference type="WBParaSite" id="PSAMB.scaffold1074size36356.g11327.t1"/>
    </source>
</evidence>
<feature type="signal peptide" evidence="2">
    <location>
        <begin position="1"/>
        <end position="21"/>
    </location>
</feature>
<feature type="chain" id="PRO_5038079948" evidence="2">
    <location>
        <begin position="22"/>
        <end position="128"/>
    </location>
</feature>
<feature type="transmembrane region" description="Helical" evidence="1">
    <location>
        <begin position="108"/>
        <end position="126"/>
    </location>
</feature>
<keyword evidence="1" id="KW-0472">Membrane</keyword>
<reference evidence="4" key="1">
    <citation type="submission" date="2022-11" db="UniProtKB">
        <authorList>
            <consortium name="WormBaseParasite"/>
        </authorList>
    </citation>
    <scope>IDENTIFICATION</scope>
</reference>
<organism evidence="3 4">
    <name type="scientific">Plectus sambesii</name>
    <dbReference type="NCBI Taxonomy" id="2011161"/>
    <lineage>
        <taxon>Eukaryota</taxon>
        <taxon>Metazoa</taxon>
        <taxon>Ecdysozoa</taxon>
        <taxon>Nematoda</taxon>
        <taxon>Chromadorea</taxon>
        <taxon>Plectida</taxon>
        <taxon>Plectina</taxon>
        <taxon>Plectoidea</taxon>
        <taxon>Plectidae</taxon>
        <taxon>Plectus</taxon>
    </lineage>
</organism>
<evidence type="ECO:0000313" key="3">
    <source>
        <dbReference type="Proteomes" id="UP000887566"/>
    </source>
</evidence>
<proteinExistence type="predicted"/>
<sequence length="128" mass="14053">MAARLISFAVLIATIITCSMALKCYESVSGSKNEIECESPAKACFKKVLHSSEVHSYGCDYGGNDGEHDCKDMNDECRHNHTIQSTKLKSFCCCHSDLCNSATLHTQHVLLGVISSIMSLMSLAYIRN</sequence>
<dbReference type="Proteomes" id="UP000887566">
    <property type="component" value="Unplaced"/>
</dbReference>
<keyword evidence="1" id="KW-0812">Transmembrane</keyword>
<keyword evidence="2" id="KW-0732">Signal</keyword>
<evidence type="ECO:0000256" key="2">
    <source>
        <dbReference type="SAM" id="SignalP"/>
    </source>
</evidence>
<accession>A0A914UKU9</accession>
<dbReference type="WBParaSite" id="PSAMB.scaffold1074size36356.g11327.t1">
    <property type="protein sequence ID" value="PSAMB.scaffold1074size36356.g11327.t1"/>
    <property type="gene ID" value="PSAMB.scaffold1074size36356.g11327"/>
</dbReference>